<organism evidence="2">
    <name type="scientific">marine sediment metagenome</name>
    <dbReference type="NCBI Taxonomy" id="412755"/>
    <lineage>
        <taxon>unclassified sequences</taxon>
        <taxon>metagenomes</taxon>
        <taxon>ecological metagenomes</taxon>
    </lineage>
</organism>
<dbReference type="AlphaFoldDB" id="A0A0F9FKT0"/>
<gene>
    <name evidence="2" type="ORF">LCGC14_1939060</name>
</gene>
<protein>
    <submittedName>
        <fullName evidence="2">Uncharacterized protein</fullName>
    </submittedName>
</protein>
<feature type="region of interest" description="Disordered" evidence="1">
    <location>
        <begin position="1"/>
        <end position="72"/>
    </location>
</feature>
<reference evidence="2" key="1">
    <citation type="journal article" date="2015" name="Nature">
        <title>Complex archaea that bridge the gap between prokaryotes and eukaryotes.</title>
        <authorList>
            <person name="Spang A."/>
            <person name="Saw J.H."/>
            <person name="Jorgensen S.L."/>
            <person name="Zaremba-Niedzwiedzka K."/>
            <person name="Martijn J."/>
            <person name="Lind A.E."/>
            <person name="van Eijk R."/>
            <person name="Schleper C."/>
            <person name="Guy L."/>
            <person name="Ettema T.J."/>
        </authorList>
    </citation>
    <scope>NUCLEOTIDE SEQUENCE</scope>
</reference>
<evidence type="ECO:0000313" key="2">
    <source>
        <dbReference type="EMBL" id="KKL87004.1"/>
    </source>
</evidence>
<evidence type="ECO:0000256" key="1">
    <source>
        <dbReference type="SAM" id="MobiDB-lite"/>
    </source>
</evidence>
<comment type="caution">
    <text evidence="2">The sequence shown here is derived from an EMBL/GenBank/DDBJ whole genome shotgun (WGS) entry which is preliminary data.</text>
</comment>
<accession>A0A0F9FKT0</accession>
<sequence>MTTEIEFEGSCHPPGQENPPADPSHVRRPDNRVGYVRASESPLRSPEGATERQQGQAADEEQAPDTAEACMK</sequence>
<name>A0A0F9FKT0_9ZZZZ</name>
<dbReference type="EMBL" id="LAZR01020953">
    <property type="protein sequence ID" value="KKL87004.1"/>
    <property type="molecule type" value="Genomic_DNA"/>
</dbReference>
<proteinExistence type="predicted"/>